<dbReference type="NCBIfam" id="TIGR00208">
    <property type="entry name" value="fliS"/>
    <property type="match status" value="1"/>
</dbReference>
<dbReference type="SUPFAM" id="SSF101116">
    <property type="entry name" value="Flagellar export chaperone FliS"/>
    <property type="match status" value="1"/>
</dbReference>
<dbReference type="CDD" id="cd16098">
    <property type="entry name" value="FliS"/>
    <property type="match status" value="1"/>
</dbReference>
<name>A0ABR5AUZ8_BACBA</name>
<dbReference type="Proteomes" id="UP000031982">
    <property type="component" value="Unassembled WGS sequence"/>
</dbReference>
<evidence type="ECO:0000313" key="7">
    <source>
        <dbReference type="Proteomes" id="UP000031982"/>
    </source>
</evidence>
<comment type="similarity">
    <text evidence="2">Belongs to the FliS family.</text>
</comment>
<dbReference type="Pfam" id="PF02561">
    <property type="entry name" value="FliS"/>
    <property type="match status" value="1"/>
</dbReference>
<keyword evidence="4" id="KW-1005">Bacterial flagellum biogenesis</keyword>
<keyword evidence="5" id="KW-0143">Chaperone</keyword>
<proteinExistence type="inferred from homology"/>
<comment type="caution">
    <text evidence="6">The sequence shown here is derived from an EMBL/GenBank/DDBJ whole genome shotgun (WGS) entry which is preliminary data.</text>
</comment>
<comment type="subcellular location">
    <subcellularLocation>
        <location evidence="1">Cytoplasm</location>
        <location evidence="1">Cytosol</location>
    </subcellularLocation>
</comment>
<evidence type="ECO:0000256" key="3">
    <source>
        <dbReference type="ARBA" id="ARBA00022490"/>
    </source>
</evidence>
<reference evidence="6 7" key="1">
    <citation type="submission" date="2015-01" db="EMBL/GenBank/DDBJ databases">
        <title>Genome Assembly of Bacillus badius MTCC 1458.</title>
        <authorList>
            <person name="Verma A."/>
            <person name="Khatri I."/>
            <person name="Mual P."/>
            <person name="Subramanian S."/>
            <person name="Krishnamurthi S."/>
        </authorList>
    </citation>
    <scope>NUCLEOTIDE SEQUENCE [LARGE SCALE GENOMIC DNA]</scope>
    <source>
        <strain evidence="6 7">MTCC 1458</strain>
    </source>
</reference>
<evidence type="ECO:0000256" key="4">
    <source>
        <dbReference type="ARBA" id="ARBA00022795"/>
    </source>
</evidence>
<dbReference type="InterPro" id="IPR036584">
    <property type="entry name" value="FliS_sf"/>
</dbReference>
<sequence length="132" mass="15162">MKGRQQILRRYQQVSVLTASAEQLIIALIDEALSSIHTARQAMEKEEVAEQNQHLQRAQECVLQVIPFIEAGKKQGQALIAVYDYLNRQLVKANMANDRSALGEIADFLGKQKEDWQLALHHRRKKHTEDFI</sequence>
<dbReference type="PANTHER" id="PTHR34773">
    <property type="entry name" value="FLAGELLAR SECRETION CHAPERONE FLIS"/>
    <property type="match status" value="1"/>
</dbReference>
<keyword evidence="3" id="KW-0963">Cytoplasm</keyword>
<evidence type="ECO:0000256" key="1">
    <source>
        <dbReference type="ARBA" id="ARBA00004514"/>
    </source>
</evidence>
<accession>A0ABR5AUZ8</accession>
<dbReference type="Gene3D" id="1.20.120.340">
    <property type="entry name" value="Flagellar protein FliS"/>
    <property type="match status" value="1"/>
</dbReference>
<organism evidence="6 7">
    <name type="scientific">Bacillus badius</name>
    <dbReference type="NCBI Taxonomy" id="1455"/>
    <lineage>
        <taxon>Bacteria</taxon>
        <taxon>Bacillati</taxon>
        <taxon>Bacillota</taxon>
        <taxon>Bacilli</taxon>
        <taxon>Bacillales</taxon>
        <taxon>Bacillaceae</taxon>
        <taxon>Pseudobacillus</taxon>
    </lineage>
</organism>
<keyword evidence="6" id="KW-0966">Cell projection</keyword>
<protein>
    <submittedName>
        <fullName evidence="6">Flagellar biosynthesis protein FliS</fullName>
    </submittedName>
</protein>
<keyword evidence="6" id="KW-0969">Cilium</keyword>
<evidence type="ECO:0000313" key="6">
    <source>
        <dbReference type="EMBL" id="KIL78435.1"/>
    </source>
</evidence>
<gene>
    <name evidence="6" type="ORF">SD77_4115</name>
</gene>
<keyword evidence="6" id="KW-0282">Flagellum</keyword>
<dbReference type="RefSeq" id="WP_041113730.1">
    <property type="nucleotide sequence ID" value="NZ_JARTHD010000012.1"/>
</dbReference>
<evidence type="ECO:0000256" key="5">
    <source>
        <dbReference type="ARBA" id="ARBA00023186"/>
    </source>
</evidence>
<dbReference type="EMBL" id="JXLP01000009">
    <property type="protein sequence ID" value="KIL78435.1"/>
    <property type="molecule type" value="Genomic_DNA"/>
</dbReference>
<keyword evidence="7" id="KW-1185">Reference proteome</keyword>
<dbReference type="PANTHER" id="PTHR34773:SF1">
    <property type="entry name" value="FLAGELLAR SECRETION CHAPERONE FLIS"/>
    <property type="match status" value="1"/>
</dbReference>
<evidence type="ECO:0000256" key="2">
    <source>
        <dbReference type="ARBA" id="ARBA00008787"/>
    </source>
</evidence>
<dbReference type="InterPro" id="IPR003713">
    <property type="entry name" value="FliS"/>
</dbReference>